<keyword evidence="1" id="KW-1133">Transmembrane helix</keyword>
<keyword evidence="1" id="KW-0812">Transmembrane</keyword>
<proteinExistence type="predicted"/>
<evidence type="ECO:0000313" key="3">
    <source>
        <dbReference type="Proteomes" id="UP001147700"/>
    </source>
</evidence>
<evidence type="ECO:0000256" key="1">
    <source>
        <dbReference type="SAM" id="Phobius"/>
    </source>
</evidence>
<comment type="caution">
    <text evidence="2">The sequence shown here is derived from an EMBL/GenBank/DDBJ whole genome shotgun (WGS) entry which is preliminary data.</text>
</comment>
<reference evidence="2" key="1">
    <citation type="submission" date="2022-10" db="EMBL/GenBank/DDBJ databases">
        <title>The WGS of Solirubrobacter sp. CPCC 204708.</title>
        <authorList>
            <person name="Jiang Z."/>
        </authorList>
    </citation>
    <scope>NUCLEOTIDE SEQUENCE</scope>
    <source>
        <strain evidence="2">CPCC 204708</strain>
    </source>
</reference>
<accession>A0ABT4RIT7</accession>
<keyword evidence="1" id="KW-0472">Membrane</keyword>
<name>A0ABT4RIT7_9ACTN</name>
<feature type="transmembrane region" description="Helical" evidence="1">
    <location>
        <begin position="37"/>
        <end position="66"/>
    </location>
</feature>
<gene>
    <name evidence="2" type="ORF">OJ962_13260</name>
</gene>
<organism evidence="2 3">
    <name type="scientific">Solirubrobacter deserti</name>
    <dbReference type="NCBI Taxonomy" id="2282478"/>
    <lineage>
        <taxon>Bacteria</taxon>
        <taxon>Bacillati</taxon>
        <taxon>Actinomycetota</taxon>
        <taxon>Thermoleophilia</taxon>
        <taxon>Solirubrobacterales</taxon>
        <taxon>Solirubrobacteraceae</taxon>
        <taxon>Solirubrobacter</taxon>
    </lineage>
</organism>
<evidence type="ECO:0000313" key="2">
    <source>
        <dbReference type="EMBL" id="MDA0138465.1"/>
    </source>
</evidence>
<protein>
    <submittedName>
        <fullName evidence="2">Uncharacterized protein</fullName>
    </submittedName>
</protein>
<dbReference type="Proteomes" id="UP001147700">
    <property type="component" value="Unassembled WGS sequence"/>
</dbReference>
<dbReference type="EMBL" id="JAPCID010000016">
    <property type="protein sequence ID" value="MDA0138465.1"/>
    <property type="molecule type" value="Genomic_DNA"/>
</dbReference>
<keyword evidence="3" id="KW-1185">Reference proteome</keyword>
<dbReference type="RefSeq" id="WP_202958474.1">
    <property type="nucleotide sequence ID" value="NZ_JAPCID010000016.1"/>
</dbReference>
<sequence length="86" mass="9176">MARRDSRRRVLALVAAMYLFVFTDIKTRDVHFNLAMGAMGALVAAFTLVGPGWIPMLAGAGSMVLLTGFELARLHNLNGAAERGGA</sequence>